<dbReference type="PANTHER" id="PTHR47478">
    <property type="match status" value="1"/>
</dbReference>
<dbReference type="Gene3D" id="3.40.50.1000">
    <property type="entry name" value="HAD superfamily/HAD-like"/>
    <property type="match status" value="1"/>
</dbReference>
<gene>
    <name evidence="1" type="ORF">SAMN04488057_102256</name>
</gene>
<proteinExistence type="predicted"/>
<dbReference type="InterPro" id="IPR052550">
    <property type="entry name" value="Pyrimidine_5'-ntase_YjjG"/>
</dbReference>
<dbReference type="InterPro" id="IPR023214">
    <property type="entry name" value="HAD_sf"/>
</dbReference>
<dbReference type="GO" id="GO:0008253">
    <property type="term" value="F:5'-nucleotidase activity"/>
    <property type="evidence" value="ECO:0007669"/>
    <property type="project" value="InterPro"/>
</dbReference>
<dbReference type="InterPro" id="IPR006439">
    <property type="entry name" value="HAD-SF_hydro_IA"/>
</dbReference>
<accession>A0A1M7K227</accession>
<dbReference type="SFLD" id="SFLDS00003">
    <property type="entry name" value="Haloacid_Dehalogenase"/>
    <property type="match status" value="1"/>
</dbReference>
<name>A0A1M7K227_9BACT</name>
<dbReference type="Gene3D" id="1.10.150.240">
    <property type="entry name" value="Putative phosphatase, domain 2"/>
    <property type="match status" value="1"/>
</dbReference>
<dbReference type="PANTHER" id="PTHR47478:SF1">
    <property type="entry name" value="PYRIMIDINE 5'-NUCLEOTIDASE YJJG"/>
    <property type="match status" value="1"/>
</dbReference>
<organism evidence="1 2">
    <name type="scientific">Cyclobacterium lianum</name>
    <dbReference type="NCBI Taxonomy" id="388280"/>
    <lineage>
        <taxon>Bacteria</taxon>
        <taxon>Pseudomonadati</taxon>
        <taxon>Bacteroidota</taxon>
        <taxon>Cytophagia</taxon>
        <taxon>Cytophagales</taxon>
        <taxon>Cyclobacteriaceae</taxon>
        <taxon>Cyclobacterium</taxon>
    </lineage>
</organism>
<dbReference type="SUPFAM" id="SSF56784">
    <property type="entry name" value="HAD-like"/>
    <property type="match status" value="1"/>
</dbReference>
<dbReference type="Proteomes" id="UP000184513">
    <property type="component" value="Unassembled WGS sequence"/>
</dbReference>
<evidence type="ECO:0000313" key="1">
    <source>
        <dbReference type="EMBL" id="SHM59264.1"/>
    </source>
</evidence>
<dbReference type="Pfam" id="PF00702">
    <property type="entry name" value="Hydrolase"/>
    <property type="match status" value="1"/>
</dbReference>
<dbReference type="NCBIfam" id="TIGR02254">
    <property type="entry name" value="YjjG_YfnB"/>
    <property type="match status" value="1"/>
</dbReference>
<dbReference type="NCBIfam" id="TIGR01549">
    <property type="entry name" value="HAD-SF-IA-v1"/>
    <property type="match status" value="1"/>
</dbReference>
<dbReference type="InterPro" id="IPR011951">
    <property type="entry name" value="HAD-SF_hydro_IA_YjjG/PynA"/>
</dbReference>
<dbReference type="CDD" id="cd04305">
    <property type="entry name" value="HAD_Neu5Ac-Pase_like"/>
    <property type="match status" value="1"/>
</dbReference>
<keyword evidence="1" id="KW-0378">Hydrolase</keyword>
<dbReference type="RefSeq" id="WP_073092373.1">
    <property type="nucleotide sequence ID" value="NZ_FRCY01000002.1"/>
</dbReference>
<dbReference type="AlphaFoldDB" id="A0A1M7K227"/>
<sequence>MKKYRHIFFDLDHTLWDYDSNVRDSLSDLFVHYRLEDFGEINFDSFFEAFLATNHELWDLFNQGKVDQSELRKIRFRKVFTRANLSPAHIPVTLEQDFVSQTSSRARVMDHTFEILDYLRDAYALHIITNGFNESQYSKLKHSGLAPYFELVVTSESSGFRKPDKRIFYHALEKLGSKAEDCLMIGDNPNSDILGAKNASIDQVYYNPLQKKDQVQSTFTISHLSELRTIL</sequence>
<reference evidence="1 2" key="1">
    <citation type="submission" date="2016-11" db="EMBL/GenBank/DDBJ databases">
        <authorList>
            <person name="Jaros S."/>
            <person name="Januszkiewicz K."/>
            <person name="Wedrychowicz H."/>
        </authorList>
    </citation>
    <scope>NUCLEOTIDE SEQUENCE [LARGE SCALE GENOMIC DNA]</scope>
    <source>
        <strain evidence="1 2">CGMCC 1.6102</strain>
    </source>
</reference>
<dbReference type="InterPro" id="IPR023198">
    <property type="entry name" value="PGP-like_dom2"/>
</dbReference>
<keyword evidence="2" id="KW-1185">Reference proteome</keyword>
<dbReference type="EMBL" id="FRCY01000002">
    <property type="protein sequence ID" value="SHM59264.1"/>
    <property type="molecule type" value="Genomic_DNA"/>
</dbReference>
<dbReference type="OrthoDB" id="9802350at2"/>
<protein>
    <submittedName>
        <fullName evidence="1">Putative hydrolase of the HAD superfamily</fullName>
    </submittedName>
</protein>
<dbReference type="InterPro" id="IPR036412">
    <property type="entry name" value="HAD-like_sf"/>
</dbReference>
<dbReference type="SFLD" id="SFLDG01129">
    <property type="entry name" value="C1.5:_HAD__Beta-PGM__Phosphata"/>
    <property type="match status" value="1"/>
</dbReference>
<dbReference type="STRING" id="388280.SAMN04488057_102256"/>
<evidence type="ECO:0000313" key="2">
    <source>
        <dbReference type="Proteomes" id="UP000184513"/>
    </source>
</evidence>